<dbReference type="Pfam" id="PF20113">
    <property type="entry name" value="DUF6503"/>
    <property type="match status" value="1"/>
</dbReference>
<name>A0A4D7JJ01_9BACT</name>
<dbReference type="RefSeq" id="WP_137091157.1">
    <property type="nucleotide sequence ID" value="NZ_CP028923.1"/>
</dbReference>
<gene>
    <name evidence="1" type="ORF">DCC35_12790</name>
</gene>
<evidence type="ECO:0008006" key="3">
    <source>
        <dbReference type="Google" id="ProtNLM"/>
    </source>
</evidence>
<dbReference type="InterPro" id="IPR045444">
    <property type="entry name" value="DUF6503"/>
</dbReference>
<keyword evidence="2" id="KW-1185">Reference proteome</keyword>
<protein>
    <recommendedName>
        <fullName evidence="3">Deoxyribose-phosphate aldolase</fullName>
    </recommendedName>
</protein>
<proteinExistence type="predicted"/>
<dbReference type="PROSITE" id="PS51257">
    <property type="entry name" value="PROKAR_LIPOPROTEIN"/>
    <property type="match status" value="1"/>
</dbReference>
<dbReference type="AlphaFoldDB" id="A0A4D7JJ01"/>
<evidence type="ECO:0000313" key="2">
    <source>
        <dbReference type="Proteomes" id="UP000298616"/>
    </source>
</evidence>
<evidence type="ECO:0000313" key="1">
    <source>
        <dbReference type="EMBL" id="QCK15561.1"/>
    </source>
</evidence>
<dbReference type="EMBL" id="CP028923">
    <property type="protein sequence ID" value="QCK15561.1"/>
    <property type="molecule type" value="Genomic_DNA"/>
</dbReference>
<accession>A0A4D7JJ01</accession>
<organism evidence="1 2">
    <name type="scientific">Mangrovivirga cuniculi</name>
    <dbReference type="NCBI Taxonomy" id="2715131"/>
    <lineage>
        <taxon>Bacteria</taxon>
        <taxon>Pseudomonadati</taxon>
        <taxon>Bacteroidota</taxon>
        <taxon>Cytophagia</taxon>
        <taxon>Cytophagales</taxon>
        <taxon>Mangrovivirgaceae</taxon>
        <taxon>Mangrovivirga</taxon>
    </lineage>
</organism>
<dbReference type="OrthoDB" id="282859at2"/>
<reference evidence="1 2" key="1">
    <citation type="submission" date="2018-04" db="EMBL/GenBank/DDBJ databases">
        <title>Complete genome uncultured novel isolate.</title>
        <authorList>
            <person name="Merlino G."/>
        </authorList>
    </citation>
    <scope>NUCLEOTIDE SEQUENCE [LARGE SCALE GENOMIC DNA]</scope>
    <source>
        <strain evidence="2">R1DC9</strain>
    </source>
</reference>
<dbReference type="Proteomes" id="UP000298616">
    <property type="component" value="Chromosome"/>
</dbReference>
<sequence length="267" mass="30582">MKNILFATILLFGIFSCTDKDNNNDAEEGLIKEKLVDNKIETLRDSIEAVYNEDILNNAGHLTFDLKLNFGGNERFNGKISQTPSCDVVEIVYKDGKKAVFKDDNFYMSVDSMNAKSSRFDVLTWSYFYMLPYKLNDPGVIFEPIGIKEMEGKEYRVAKMTFKPGTGDAPDDWYYLYIDPETLLIHAAAYIVTYGSGDQEKAEEDPHVIIYNDFDNSAKLPYAKNWEFRSWKDFKFGDKLGQAQISNVNILETPLNPNIENMSQINK</sequence>
<dbReference type="KEGG" id="fpf:DCC35_12790"/>